<evidence type="ECO:0000256" key="6">
    <source>
        <dbReference type="ARBA" id="ARBA00022723"/>
    </source>
</evidence>
<dbReference type="GO" id="GO:0005506">
    <property type="term" value="F:iron ion binding"/>
    <property type="evidence" value="ECO:0007669"/>
    <property type="project" value="TreeGrafter"/>
</dbReference>
<dbReference type="EMBL" id="SPNV01000416">
    <property type="protein sequence ID" value="KAF5855554.1"/>
    <property type="molecule type" value="Genomic_DNA"/>
</dbReference>
<proteinExistence type="inferred from homology"/>
<keyword evidence="9 14" id="KW-0560">Oxidoreductase</keyword>
<evidence type="ECO:0000256" key="8">
    <source>
        <dbReference type="ARBA" id="ARBA00022989"/>
    </source>
</evidence>
<dbReference type="PANTHER" id="PTHR11351">
    <property type="entry name" value="ACYL-COA DESATURASE"/>
    <property type="match status" value="1"/>
</dbReference>
<feature type="transmembrane region" description="Helical" evidence="15">
    <location>
        <begin position="90"/>
        <end position="113"/>
    </location>
</feature>
<keyword evidence="4 14" id="KW-0349">Heme</keyword>
<dbReference type="Pfam" id="PF00487">
    <property type="entry name" value="FA_desaturase"/>
    <property type="match status" value="1"/>
</dbReference>
<evidence type="ECO:0000256" key="1">
    <source>
        <dbReference type="ARBA" id="ARBA00004141"/>
    </source>
</evidence>
<comment type="function">
    <text evidence="14">Stearoyl-CoA desaturase that utilizes O(2) and electrons from reduced cytochrome b5 to introduce the first double bond into saturated fatty acyl-CoA substrates.</text>
</comment>
<gene>
    <name evidence="17" type="ORF">ETB97_008992</name>
</gene>
<comment type="cofactor">
    <cofactor evidence="14">
        <name>Fe(2+)</name>
        <dbReference type="ChEBI" id="CHEBI:29033"/>
    </cofactor>
    <text evidence="14">Expected to bind 2 Fe(2+) ions per subunit.</text>
</comment>
<dbReference type="Proteomes" id="UP000541154">
    <property type="component" value="Unassembled WGS sequence"/>
</dbReference>
<evidence type="ECO:0000256" key="13">
    <source>
        <dbReference type="ARBA" id="ARBA00023160"/>
    </source>
</evidence>
<dbReference type="CDD" id="cd03505">
    <property type="entry name" value="Delta9-FADS-like"/>
    <property type="match status" value="1"/>
</dbReference>
<organism evidence="17 18">
    <name type="scientific">Petromyces alliaceus</name>
    <name type="common">Aspergillus alliaceus</name>
    <dbReference type="NCBI Taxonomy" id="209559"/>
    <lineage>
        <taxon>Eukaryota</taxon>
        <taxon>Fungi</taxon>
        <taxon>Dikarya</taxon>
        <taxon>Ascomycota</taxon>
        <taxon>Pezizomycotina</taxon>
        <taxon>Eurotiomycetes</taxon>
        <taxon>Eurotiomycetidae</taxon>
        <taxon>Eurotiales</taxon>
        <taxon>Aspergillaceae</taxon>
        <taxon>Aspergillus</taxon>
        <taxon>Aspergillus subgen. Circumdati</taxon>
    </lineage>
</organism>
<evidence type="ECO:0000256" key="3">
    <source>
        <dbReference type="ARBA" id="ARBA00022516"/>
    </source>
</evidence>
<dbReference type="InterPro" id="IPR005804">
    <property type="entry name" value="FA_desaturase_dom"/>
</dbReference>
<dbReference type="GO" id="GO:0020037">
    <property type="term" value="F:heme binding"/>
    <property type="evidence" value="ECO:0007669"/>
    <property type="project" value="InterPro"/>
</dbReference>
<feature type="domain" description="Cytochrome b5 heme-binding" evidence="16">
    <location>
        <begin position="321"/>
        <end position="399"/>
    </location>
</feature>
<keyword evidence="3 14" id="KW-0444">Lipid biosynthesis</keyword>
<keyword evidence="13 14" id="KW-0275">Fatty acid biosynthesis</keyword>
<keyword evidence="11 14" id="KW-0443">Lipid metabolism</keyword>
<dbReference type="InterPro" id="IPR015876">
    <property type="entry name" value="Acyl-CoA_DS"/>
</dbReference>
<dbReference type="SMART" id="SM01117">
    <property type="entry name" value="Cyt-b5"/>
    <property type="match status" value="1"/>
</dbReference>
<sequence>MTLHEKHQVTRKGPSKYTWEYELRWYHSHFYWFHFLFLVVLPVPIYIVSQYVSLTRKTFWLAVSLHFVGGWCITGGYHRLFAHGSYRAKPFLRLFIAIVGAGEMQWSILWWVYHHRAHHRYTDTGRDPYDARRGFLFCHIGWLLGYNPIAWGDVDISDIKSDRIVVWQQKYYVLLAVIAGVLLPMAIAHYGWNDWLGGAVYASGYRITFTLHTTFLVNSLSHAPWAGSQPYSSANTSRNVPLVALITGGEGSHNFHHTFPNDYRHGTNWIDLDYTKVVIWVLYKVGLVSSLKTVSNSEIERARRLQEGHQVGDDALDVSGLPGMSWTEFVEATTYGRCLVVINGIVNDVSQFMADHPGGRHLLQASVGKDATEIFYAGDHYHSPHAEAVLERLQIAVISKSS</sequence>
<comment type="catalytic activity">
    <reaction evidence="14">
        <text>octadecanoyl-CoA + 2 Fe(II)-[cytochrome b5] + O2 + 2 H(+) = (9Z)-octadecenoyl-CoA + 2 Fe(III)-[cytochrome b5] + 2 H2O</text>
        <dbReference type="Rhea" id="RHEA:19721"/>
        <dbReference type="Rhea" id="RHEA-COMP:10438"/>
        <dbReference type="Rhea" id="RHEA-COMP:10439"/>
        <dbReference type="ChEBI" id="CHEBI:15377"/>
        <dbReference type="ChEBI" id="CHEBI:15378"/>
        <dbReference type="ChEBI" id="CHEBI:15379"/>
        <dbReference type="ChEBI" id="CHEBI:29033"/>
        <dbReference type="ChEBI" id="CHEBI:29034"/>
        <dbReference type="ChEBI" id="CHEBI:57387"/>
        <dbReference type="ChEBI" id="CHEBI:57394"/>
        <dbReference type="EC" id="1.14.19.1"/>
    </reaction>
</comment>
<evidence type="ECO:0000256" key="11">
    <source>
        <dbReference type="ARBA" id="ARBA00023098"/>
    </source>
</evidence>
<keyword evidence="8 15" id="KW-1133">Transmembrane helix</keyword>
<dbReference type="GO" id="GO:0004768">
    <property type="term" value="F:stearoyl-CoA 9-desaturase activity"/>
    <property type="evidence" value="ECO:0007669"/>
    <property type="project" value="UniProtKB-UniRule"/>
</dbReference>
<dbReference type="AlphaFoldDB" id="A0A8H6E167"/>
<dbReference type="SUPFAM" id="SSF55856">
    <property type="entry name" value="Cytochrome b5-like heme/steroid binding domain"/>
    <property type="match status" value="1"/>
</dbReference>
<evidence type="ECO:0000256" key="14">
    <source>
        <dbReference type="PIRNR" id="PIRNR000345"/>
    </source>
</evidence>
<dbReference type="PROSITE" id="PS50255">
    <property type="entry name" value="CYTOCHROME_B5_2"/>
    <property type="match status" value="1"/>
</dbReference>
<dbReference type="EC" id="1.14.19.1" evidence="14"/>
<dbReference type="InterPro" id="IPR018506">
    <property type="entry name" value="Cyt_B5_heme-BS"/>
</dbReference>
<feature type="transmembrane region" description="Helical" evidence="15">
    <location>
        <begin position="29"/>
        <end position="47"/>
    </location>
</feature>
<keyword evidence="5 15" id="KW-0812">Transmembrane</keyword>
<feature type="transmembrane region" description="Helical" evidence="15">
    <location>
        <begin position="134"/>
        <end position="151"/>
    </location>
</feature>
<feature type="transmembrane region" description="Helical" evidence="15">
    <location>
        <begin position="59"/>
        <end position="78"/>
    </location>
</feature>
<dbReference type="PROSITE" id="PS00191">
    <property type="entry name" value="CYTOCHROME_B5_1"/>
    <property type="match status" value="1"/>
</dbReference>
<dbReference type="GO" id="GO:0005789">
    <property type="term" value="C:endoplasmic reticulum membrane"/>
    <property type="evidence" value="ECO:0007669"/>
    <property type="project" value="TreeGrafter"/>
</dbReference>
<keyword evidence="14" id="KW-0249">Electron transport</keyword>
<name>A0A8H6E167_PETAA</name>
<dbReference type="PANTHER" id="PTHR11351:SF31">
    <property type="entry name" value="DESATURASE 1, ISOFORM A-RELATED"/>
    <property type="match status" value="1"/>
</dbReference>
<feature type="transmembrane region" description="Helical" evidence="15">
    <location>
        <begin position="171"/>
        <end position="192"/>
    </location>
</feature>
<evidence type="ECO:0000259" key="16">
    <source>
        <dbReference type="PROSITE" id="PS50255"/>
    </source>
</evidence>
<dbReference type="InterPro" id="IPR036400">
    <property type="entry name" value="Cyt_B5-like_heme/steroid_sf"/>
</dbReference>
<evidence type="ECO:0000256" key="10">
    <source>
        <dbReference type="ARBA" id="ARBA00023004"/>
    </source>
</evidence>
<dbReference type="InterPro" id="IPR001199">
    <property type="entry name" value="Cyt_B5-like_heme/steroid-bd"/>
</dbReference>
<comment type="similarity">
    <text evidence="2 14">Belongs to the fatty acid desaturase type 1 family.</text>
</comment>
<keyword evidence="7 14" id="KW-0276">Fatty acid metabolism</keyword>
<protein>
    <recommendedName>
        <fullName evidence="14">Acyl-CoA desaturase</fullName>
        <ecNumber evidence="14">1.14.19.1</ecNumber>
    </recommendedName>
</protein>
<evidence type="ECO:0000313" key="17">
    <source>
        <dbReference type="EMBL" id="KAF5855554.1"/>
    </source>
</evidence>
<evidence type="ECO:0000256" key="2">
    <source>
        <dbReference type="ARBA" id="ARBA00009295"/>
    </source>
</evidence>
<dbReference type="InterPro" id="IPR009160">
    <property type="entry name" value="Acyl-CoA_deSatase_haem/ster-bd"/>
</dbReference>
<comment type="caution">
    <text evidence="17">The sequence shown here is derived from an EMBL/GenBank/DDBJ whole genome shotgun (WGS) entry which is preliminary data.</text>
</comment>
<keyword evidence="14" id="KW-0813">Transport</keyword>
<evidence type="ECO:0000256" key="5">
    <source>
        <dbReference type="ARBA" id="ARBA00022692"/>
    </source>
</evidence>
<dbReference type="Pfam" id="PF00173">
    <property type="entry name" value="Cyt-b5"/>
    <property type="match status" value="1"/>
</dbReference>
<dbReference type="Gene3D" id="3.10.120.10">
    <property type="entry name" value="Cytochrome b5-like heme/steroid binding domain"/>
    <property type="match status" value="1"/>
</dbReference>
<dbReference type="PRINTS" id="PR00075">
    <property type="entry name" value="FACDDSATRASE"/>
</dbReference>
<keyword evidence="10 14" id="KW-0408">Iron</keyword>
<evidence type="ECO:0000256" key="15">
    <source>
        <dbReference type="SAM" id="Phobius"/>
    </source>
</evidence>
<dbReference type="PIRSF" id="PIRSF000345">
    <property type="entry name" value="OLE1"/>
    <property type="match status" value="1"/>
</dbReference>
<evidence type="ECO:0000256" key="4">
    <source>
        <dbReference type="ARBA" id="ARBA00022617"/>
    </source>
</evidence>
<evidence type="ECO:0000256" key="12">
    <source>
        <dbReference type="ARBA" id="ARBA00023136"/>
    </source>
</evidence>
<accession>A0A8H6E167</accession>
<comment type="subcellular location">
    <subcellularLocation>
        <location evidence="1">Membrane</location>
        <topology evidence="1">Multi-pass membrane protein</topology>
    </subcellularLocation>
</comment>
<evidence type="ECO:0000313" key="18">
    <source>
        <dbReference type="Proteomes" id="UP000541154"/>
    </source>
</evidence>
<reference evidence="17 18" key="1">
    <citation type="submission" date="2019-04" db="EMBL/GenBank/DDBJ databases">
        <title>Aspergillus burnettii sp. nov., novel species from soil in southeast Queensland.</title>
        <authorList>
            <person name="Gilchrist C.L.M."/>
            <person name="Pitt J.I."/>
            <person name="Lange L."/>
            <person name="Lacey H.J."/>
            <person name="Vuong D."/>
            <person name="Midgley D.J."/>
            <person name="Greenfield P."/>
            <person name="Bradbury M."/>
            <person name="Lacey E."/>
            <person name="Busk P.K."/>
            <person name="Pilgaard B."/>
            <person name="Chooi Y.H."/>
            <person name="Piggott A.M."/>
        </authorList>
    </citation>
    <scope>NUCLEOTIDE SEQUENCE [LARGE SCALE GENOMIC DNA]</scope>
    <source>
        <strain evidence="17 18">FRR 5400</strain>
    </source>
</reference>
<keyword evidence="6 14" id="KW-0479">Metal-binding</keyword>
<keyword evidence="12 15" id="KW-0472">Membrane</keyword>
<keyword evidence="18" id="KW-1185">Reference proteome</keyword>
<evidence type="ECO:0000256" key="7">
    <source>
        <dbReference type="ARBA" id="ARBA00022832"/>
    </source>
</evidence>
<evidence type="ECO:0000256" key="9">
    <source>
        <dbReference type="ARBA" id="ARBA00023002"/>
    </source>
</evidence>
<dbReference type="GO" id="GO:0006636">
    <property type="term" value="P:unsaturated fatty acid biosynthetic process"/>
    <property type="evidence" value="ECO:0007669"/>
    <property type="project" value="UniProtKB-UniRule"/>
</dbReference>